<dbReference type="SUPFAM" id="SSF53167">
    <property type="entry name" value="Purine and uridine phosphorylases"/>
    <property type="match status" value="1"/>
</dbReference>
<organism evidence="2 3">
    <name type="scientific">Endocarpon pusillum</name>
    <dbReference type="NCBI Taxonomy" id="364733"/>
    <lineage>
        <taxon>Eukaryota</taxon>
        <taxon>Fungi</taxon>
        <taxon>Dikarya</taxon>
        <taxon>Ascomycota</taxon>
        <taxon>Pezizomycotina</taxon>
        <taxon>Eurotiomycetes</taxon>
        <taxon>Chaetothyriomycetidae</taxon>
        <taxon>Verrucariales</taxon>
        <taxon>Verrucariaceae</taxon>
        <taxon>Endocarpon</taxon>
    </lineage>
</organism>
<dbReference type="GO" id="GO:0009116">
    <property type="term" value="P:nucleoside metabolic process"/>
    <property type="evidence" value="ECO:0007669"/>
    <property type="project" value="InterPro"/>
</dbReference>
<dbReference type="PANTHER" id="PTHR46082">
    <property type="entry name" value="ATP/GTP-BINDING PROTEIN-RELATED"/>
    <property type="match status" value="1"/>
</dbReference>
<feature type="region of interest" description="Disordered" evidence="1">
    <location>
        <begin position="1"/>
        <end position="23"/>
    </location>
</feature>
<proteinExistence type="predicted"/>
<dbReference type="GO" id="GO:0003824">
    <property type="term" value="F:catalytic activity"/>
    <property type="evidence" value="ECO:0007669"/>
    <property type="project" value="InterPro"/>
</dbReference>
<accession>A0A8H7A6B9</accession>
<protein>
    <recommendedName>
        <fullName evidence="4">Nucleoside phosphorylase domain-containing protein</fullName>
    </recommendedName>
</protein>
<dbReference type="EMBL" id="JAACFV010000315">
    <property type="protein sequence ID" value="KAF7502154.1"/>
    <property type="molecule type" value="Genomic_DNA"/>
</dbReference>
<dbReference type="PANTHER" id="PTHR46082:SF11">
    <property type="entry name" value="AAA+ ATPASE DOMAIN-CONTAINING PROTEIN-RELATED"/>
    <property type="match status" value="1"/>
</dbReference>
<evidence type="ECO:0008006" key="4">
    <source>
        <dbReference type="Google" id="ProtNLM"/>
    </source>
</evidence>
<name>A0A8H7A6B9_9EURO</name>
<sequence length="93" mass="9715">MGVELAPVEGILDEIHDPLPTGRDQNAYTLGRIGGHNVVVAFLPEIGNNAAATVATQLLNDFPLIRFGVLVGIGGGITGDEGEDGPNTRAYFQ</sequence>
<comment type="caution">
    <text evidence="2">The sequence shown here is derived from an EMBL/GenBank/DDBJ whole genome shotgun (WGS) entry which is preliminary data.</text>
</comment>
<reference evidence="2" key="1">
    <citation type="submission" date="2020-02" db="EMBL/GenBank/DDBJ databases">
        <authorList>
            <person name="Palmer J.M."/>
        </authorList>
    </citation>
    <scope>NUCLEOTIDE SEQUENCE</scope>
    <source>
        <strain evidence="2">EPUS1.4</strain>
        <tissue evidence="2">Thallus</tissue>
    </source>
</reference>
<dbReference type="Proteomes" id="UP000606974">
    <property type="component" value="Unassembled WGS sequence"/>
</dbReference>
<dbReference type="Gene3D" id="3.40.50.1580">
    <property type="entry name" value="Nucleoside phosphorylase domain"/>
    <property type="match status" value="1"/>
</dbReference>
<gene>
    <name evidence="2" type="ORF">GJ744_006879</name>
</gene>
<dbReference type="InterPro" id="IPR053137">
    <property type="entry name" value="NLR-like"/>
</dbReference>
<evidence type="ECO:0000313" key="2">
    <source>
        <dbReference type="EMBL" id="KAF7502154.1"/>
    </source>
</evidence>
<evidence type="ECO:0000256" key="1">
    <source>
        <dbReference type="SAM" id="MobiDB-lite"/>
    </source>
</evidence>
<evidence type="ECO:0000313" key="3">
    <source>
        <dbReference type="Proteomes" id="UP000606974"/>
    </source>
</evidence>
<keyword evidence="3" id="KW-1185">Reference proteome</keyword>
<dbReference type="InterPro" id="IPR035994">
    <property type="entry name" value="Nucleoside_phosphorylase_sf"/>
</dbReference>
<dbReference type="OrthoDB" id="4133481at2759"/>
<dbReference type="AlphaFoldDB" id="A0A8H7A6B9"/>